<accession>A0A1A6AK99</accession>
<dbReference type="Pfam" id="PF13592">
    <property type="entry name" value="HTH_33"/>
    <property type="match status" value="1"/>
</dbReference>
<comment type="caution">
    <text evidence="2">The sequence shown here is derived from an EMBL/GenBank/DDBJ whole genome shotgun (WGS) entry which is preliminary data.</text>
</comment>
<name>A0A1A6AK99_9CLOT</name>
<dbReference type="PATRIC" id="fig|1353534.3.peg.3501"/>
<evidence type="ECO:0000313" key="3">
    <source>
        <dbReference type="Proteomes" id="UP000093954"/>
    </source>
</evidence>
<dbReference type="EMBL" id="LROS01000064">
    <property type="protein sequence ID" value="OBR90428.1"/>
    <property type="molecule type" value="Genomic_DNA"/>
</dbReference>
<dbReference type="SUPFAM" id="SSF46689">
    <property type="entry name" value="Homeodomain-like"/>
    <property type="match status" value="1"/>
</dbReference>
<sequence length="129" mass="14763">MIETGLSKVSIVKHIKNWNEVGIKAIKDHRGGSEAKLEPEIVDDLIDVVLKKSPIDFDFTCHTWTLALLALYVEKTYGVKVCNETIRSILISHNISYKRSQPKPTKADKDEQEAFKKNAKTARYFRVFI</sequence>
<dbReference type="AlphaFoldDB" id="A0A1A6AK99"/>
<organism evidence="2 3">
    <name type="scientific">Clostridium ragsdalei P11</name>
    <dbReference type="NCBI Taxonomy" id="1353534"/>
    <lineage>
        <taxon>Bacteria</taxon>
        <taxon>Bacillati</taxon>
        <taxon>Bacillota</taxon>
        <taxon>Clostridia</taxon>
        <taxon>Eubacteriales</taxon>
        <taxon>Clostridiaceae</taxon>
        <taxon>Clostridium</taxon>
    </lineage>
</organism>
<reference evidence="2 3" key="1">
    <citation type="journal article" date="2012" name="Front. Microbiol.">
        <title>Draft Genome Sequence of the Virulent Strain 01-B526 of the Fish Pathogen Aeromonas salmonicida.</title>
        <authorList>
            <person name="Charette S.J."/>
            <person name="Brochu F."/>
            <person name="Boyle B."/>
            <person name="Filion G."/>
            <person name="Tanaka K.H."/>
            <person name="Derome N."/>
        </authorList>
    </citation>
    <scope>NUCLEOTIDE SEQUENCE [LARGE SCALE GENOMIC DNA]</scope>
    <source>
        <strain evidence="2 3">P11</strain>
    </source>
</reference>
<dbReference type="InterPro" id="IPR009057">
    <property type="entry name" value="Homeodomain-like_sf"/>
</dbReference>
<keyword evidence="3" id="KW-1185">Reference proteome</keyword>
<gene>
    <name evidence="2" type="ORF">CLRAG_34320</name>
</gene>
<evidence type="ECO:0000313" key="2">
    <source>
        <dbReference type="EMBL" id="OBR90428.1"/>
    </source>
</evidence>
<protein>
    <recommendedName>
        <fullName evidence="1">Winged helix-turn helix domain-containing protein</fullName>
    </recommendedName>
</protein>
<dbReference type="Proteomes" id="UP000093954">
    <property type="component" value="Unassembled WGS sequence"/>
</dbReference>
<dbReference type="InterPro" id="IPR025959">
    <property type="entry name" value="Winged_HTH_dom"/>
</dbReference>
<evidence type="ECO:0000259" key="1">
    <source>
        <dbReference type="Pfam" id="PF13592"/>
    </source>
</evidence>
<feature type="domain" description="Winged helix-turn helix" evidence="1">
    <location>
        <begin position="63"/>
        <end position="118"/>
    </location>
</feature>
<proteinExistence type="predicted"/>